<name>A0A5C1AR81_9BACT</name>
<dbReference type="KEGG" id="lrs:PX52LOC_08255"/>
<dbReference type="OrthoDB" id="272455at2"/>
<keyword evidence="1" id="KW-0732">Signal</keyword>
<keyword evidence="3" id="KW-1185">Reference proteome</keyword>
<dbReference type="Proteomes" id="UP000324974">
    <property type="component" value="Chromosome"/>
</dbReference>
<feature type="signal peptide" evidence="1">
    <location>
        <begin position="1"/>
        <end position="28"/>
    </location>
</feature>
<gene>
    <name evidence="2" type="ORF">PX52LOC_08255</name>
</gene>
<proteinExistence type="predicted"/>
<dbReference type="EMBL" id="CP042425">
    <property type="protein sequence ID" value="QEL21125.1"/>
    <property type="molecule type" value="Genomic_DNA"/>
</dbReference>
<evidence type="ECO:0000256" key="1">
    <source>
        <dbReference type="SAM" id="SignalP"/>
    </source>
</evidence>
<dbReference type="PANTHER" id="PTHR30604:SF1">
    <property type="entry name" value="DNA UTILIZATION PROTEIN HOFQ"/>
    <property type="match status" value="1"/>
</dbReference>
<evidence type="ECO:0000313" key="3">
    <source>
        <dbReference type="Proteomes" id="UP000324974"/>
    </source>
</evidence>
<organism evidence="2 3">
    <name type="scientific">Limnoglobus roseus</name>
    <dbReference type="NCBI Taxonomy" id="2598579"/>
    <lineage>
        <taxon>Bacteria</taxon>
        <taxon>Pseudomonadati</taxon>
        <taxon>Planctomycetota</taxon>
        <taxon>Planctomycetia</taxon>
        <taxon>Gemmatales</taxon>
        <taxon>Gemmataceae</taxon>
        <taxon>Limnoglobus</taxon>
    </lineage>
</organism>
<accession>A0A5C1AR81</accession>
<dbReference type="Gene3D" id="3.55.50.30">
    <property type="match status" value="1"/>
</dbReference>
<sequence length="445" mass="48338">MMASLRSEIRRFASASVLAAALAGPAAAQQPAETIERARLNKELAEQKAANEVDTALADADRTAKVSTAKAVDILRAAQTTLALATGVGSTKRDELDKRLDARIAVLQPNGTGTRPALDPKAAEIKKGLRQAYDNDLTEAKEVAEGLRKYADLKDAGRLDEARRIIAGLDVKYPKNPFVQSAGQQSYTAMQVRADADYTKRFADAMLKNTRELVASATPSTGDVQFMDAKKWTELSNFRKKQDKIQLTPKEEAILKSLDTQVSVNFQDRPFEEALQDLSNQLNQEIFIDKQSLKDAGLDLSRAISFKGNVSARTALRALLQSNQLTFLVKGEMIQVVTLERAEKELTTRSYYLGDIVSGTGPFGNAILFGPVASYQQAIENANQLVKSIKDSIDPRCWKENGGSCSVTFHMASMSVVVKASTEVHALMGNSLNASAPSVSAPPKK</sequence>
<dbReference type="PANTHER" id="PTHR30604">
    <property type="entry name" value="PROTEIN TRANSPORT PROTEIN HOFQ"/>
    <property type="match status" value="1"/>
</dbReference>
<dbReference type="AlphaFoldDB" id="A0A5C1AR81"/>
<dbReference type="InterPro" id="IPR051808">
    <property type="entry name" value="Type_IV_pilus_biogenesis"/>
</dbReference>
<evidence type="ECO:0000313" key="2">
    <source>
        <dbReference type="EMBL" id="QEL21125.1"/>
    </source>
</evidence>
<reference evidence="3" key="1">
    <citation type="submission" date="2019-08" db="EMBL/GenBank/DDBJ databases">
        <title>Limnoglobus roseus gen. nov., sp. nov., a novel freshwater planctomycete with a giant genome from the family Gemmataceae.</title>
        <authorList>
            <person name="Kulichevskaya I.S."/>
            <person name="Naumoff D.G."/>
            <person name="Miroshnikov K."/>
            <person name="Ivanova A."/>
            <person name="Philippov D.A."/>
            <person name="Hakobyan A."/>
            <person name="Rijpstra I.C."/>
            <person name="Sinninghe Damste J.S."/>
            <person name="Liesack W."/>
            <person name="Dedysh S.N."/>
        </authorList>
    </citation>
    <scope>NUCLEOTIDE SEQUENCE [LARGE SCALE GENOMIC DNA]</scope>
    <source>
        <strain evidence="3">PX52</strain>
    </source>
</reference>
<dbReference type="RefSeq" id="WP_149115365.1">
    <property type="nucleotide sequence ID" value="NZ_CP042425.1"/>
</dbReference>
<protein>
    <submittedName>
        <fullName evidence="2">Uncharacterized protein</fullName>
    </submittedName>
</protein>
<feature type="chain" id="PRO_5022998524" evidence="1">
    <location>
        <begin position="29"/>
        <end position="445"/>
    </location>
</feature>